<feature type="transmembrane region" description="Helical" evidence="1">
    <location>
        <begin position="87"/>
        <end position="108"/>
    </location>
</feature>
<evidence type="ECO:0000256" key="1">
    <source>
        <dbReference type="SAM" id="Phobius"/>
    </source>
</evidence>
<organism evidence="2">
    <name type="scientific">Ball python nidovirus</name>
    <dbReference type="NCBI Taxonomy" id="1986118"/>
    <lineage>
        <taxon>Viruses</taxon>
        <taxon>Riboviria</taxon>
        <taxon>Orthornavirae</taxon>
        <taxon>Pisuviricota</taxon>
        <taxon>Pisoniviricetes</taxon>
        <taxon>Nidovirales</taxon>
        <taxon>Tornidovirineae</taxon>
        <taxon>Tobaniviridae</taxon>
        <taxon>Serpentovirinae</taxon>
        <taxon>Pregotovirus</taxon>
        <taxon>Roypretovirus</taxon>
        <taxon>Pregotovirus pythonis</taxon>
    </lineage>
</organism>
<keyword evidence="1" id="KW-0472">Membrane</keyword>
<sequence>MAKKRQSCSCSQLSSLTSDTALPKRTCKNLPLTSRRGCKQVQAVSPRTLAVNSLSTYSSYHQELRVGLLFHLNTMVLKLKRKFNKTIVNMVECSVRLLLLLLFIVSIFCLSNVNCGFNGTYIEPRNQNPINHPFMLWNSKSFVCMTCFNDSGKVYYYHPKVDFVNSSTLKEYFLAEWVSDGWRPNPNSSTTPRLLFNQHNKTFSFYNSSVSSLVGERFFVNKSLYFDNLSPYYLKIFNVSSSNITQAYMMWNNRYLVDTYANWLKSPINTTVVLGDLFQPNIFRFINYRNGTLSPNVALRFNINASLGYPRYFPSIMAKQQSCPTKAPQVVVRTCKPEIKAATISKKQEQATTAIPSDSPQLLECKQQLNIFVVLFVVVSCVVLLILMFIMCRFTNQAQKPAKSRVY</sequence>
<evidence type="ECO:0000313" key="2">
    <source>
        <dbReference type="EMBL" id="AUS29615.1"/>
    </source>
</evidence>
<dbReference type="EMBL" id="MG752895">
    <property type="protein sequence ID" value="AUS29615.1"/>
    <property type="molecule type" value="Genomic_RNA"/>
</dbReference>
<protein>
    <submittedName>
        <fullName evidence="2">TM-glycoprotein</fullName>
    </submittedName>
</protein>
<reference evidence="2" key="1">
    <citation type="journal article" date="2018" name="Virology">
        <title>Respiratory disease in ball pythons (Python regius) experimentally infected with ball python nidovirus.</title>
        <authorList>
            <person name="Hoon-Hanks L.L."/>
            <person name="Layton M.L."/>
            <person name="Ossiboff R.J."/>
            <person name="Parker J.S.L."/>
            <person name="Dubovi E.J."/>
            <person name="Stenglein M.D."/>
        </authorList>
    </citation>
    <scope>NUCLEOTIDE SEQUENCE</scope>
    <source>
        <strain evidence="2">148</strain>
    </source>
</reference>
<keyword evidence="1" id="KW-0812">Transmembrane</keyword>
<name>A0A2I7UGU3_9NIDO</name>
<proteinExistence type="predicted"/>
<keyword evidence="1" id="KW-1133">Transmembrane helix</keyword>
<accession>A0A2I7UGU3</accession>
<feature type="transmembrane region" description="Helical" evidence="1">
    <location>
        <begin position="369"/>
        <end position="390"/>
    </location>
</feature>